<dbReference type="AlphaFoldDB" id="A0A2M7T7H3"/>
<sequence length="160" mass="17519">MFKMRRGVVGIIKVRPSVVLVNEGKVLLMRYLYGETIVWGIPGGGVAEGESLIDTLKRELDEELGVSIEVEQLLCVLETPSAGKIEHTLHCVFSGTVSGGTPAVNPKHTSAISVEWVDAEKLDGKVLYPPINDIAKKAVTGDTVSRSQSRYLGVRKRQWF</sequence>
<evidence type="ECO:0000313" key="5">
    <source>
        <dbReference type="Proteomes" id="UP000230956"/>
    </source>
</evidence>
<protein>
    <submittedName>
        <fullName evidence="4">NUDIX hydrolase</fullName>
    </submittedName>
</protein>
<dbReference type="PROSITE" id="PS00893">
    <property type="entry name" value="NUDIX_BOX"/>
    <property type="match status" value="1"/>
</dbReference>
<dbReference type="GO" id="GO:0016787">
    <property type="term" value="F:hydrolase activity"/>
    <property type="evidence" value="ECO:0007669"/>
    <property type="project" value="UniProtKB-KW"/>
</dbReference>
<dbReference type="Pfam" id="PF00293">
    <property type="entry name" value="NUDIX"/>
    <property type="match status" value="1"/>
</dbReference>
<feature type="domain" description="Nudix hydrolase" evidence="3">
    <location>
        <begin position="4"/>
        <end position="140"/>
    </location>
</feature>
<name>A0A2M7T7H3_9ACTN</name>
<dbReference type="InterPro" id="IPR020084">
    <property type="entry name" value="NUDIX_hydrolase_CS"/>
</dbReference>
<comment type="cofactor">
    <cofactor evidence="1">
        <name>Mg(2+)</name>
        <dbReference type="ChEBI" id="CHEBI:18420"/>
    </cofactor>
</comment>
<accession>A0A2M7T7H3</accession>
<comment type="caution">
    <text evidence="4">The sequence shown here is derived from an EMBL/GenBank/DDBJ whole genome shotgun (WGS) entry which is preliminary data.</text>
</comment>
<proteinExistence type="predicted"/>
<dbReference type="PANTHER" id="PTHR43046:SF14">
    <property type="entry name" value="MUTT_NUDIX FAMILY PROTEIN"/>
    <property type="match status" value="1"/>
</dbReference>
<evidence type="ECO:0000256" key="1">
    <source>
        <dbReference type="ARBA" id="ARBA00001946"/>
    </source>
</evidence>
<keyword evidence="2 4" id="KW-0378">Hydrolase</keyword>
<dbReference type="Gene3D" id="3.90.79.10">
    <property type="entry name" value="Nucleoside Triphosphate Pyrophosphohydrolase"/>
    <property type="match status" value="1"/>
</dbReference>
<evidence type="ECO:0000313" key="4">
    <source>
        <dbReference type="EMBL" id="PIZ38262.1"/>
    </source>
</evidence>
<dbReference type="PANTHER" id="PTHR43046">
    <property type="entry name" value="GDP-MANNOSE MANNOSYL HYDROLASE"/>
    <property type="match status" value="1"/>
</dbReference>
<evidence type="ECO:0000256" key="2">
    <source>
        <dbReference type="ARBA" id="ARBA00022801"/>
    </source>
</evidence>
<evidence type="ECO:0000259" key="3">
    <source>
        <dbReference type="PROSITE" id="PS51462"/>
    </source>
</evidence>
<dbReference type="PROSITE" id="PS51462">
    <property type="entry name" value="NUDIX"/>
    <property type="match status" value="1"/>
</dbReference>
<organism evidence="4 5">
    <name type="scientific">Candidatus Aquicultor secundus</name>
    <dbReference type="NCBI Taxonomy" id="1973895"/>
    <lineage>
        <taxon>Bacteria</taxon>
        <taxon>Bacillati</taxon>
        <taxon>Actinomycetota</taxon>
        <taxon>Candidatus Aquicultoria</taxon>
        <taxon>Candidatus Aquicultorales</taxon>
        <taxon>Candidatus Aquicultoraceae</taxon>
        <taxon>Candidatus Aquicultor</taxon>
    </lineage>
</organism>
<dbReference type="Proteomes" id="UP000230956">
    <property type="component" value="Unassembled WGS sequence"/>
</dbReference>
<dbReference type="SUPFAM" id="SSF55811">
    <property type="entry name" value="Nudix"/>
    <property type="match status" value="1"/>
</dbReference>
<dbReference type="EMBL" id="PFNG01000156">
    <property type="protein sequence ID" value="PIZ38262.1"/>
    <property type="molecule type" value="Genomic_DNA"/>
</dbReference>
<dbReference type="InterPro" id="IPR015797">
    <property type="entry name" value="NUDIX_hydrolase-like_dom_sf"/>
</dbReference>
<dbReference type="InterPro" id="IPR000086">
    <property type="entry name" value="NUDIX_hydrolase_dom"/>
</dbReference>
<gene>
    <name evidence="4" type="ORF">COY37_06495</name>
</gene>
<reference evidence="5" key="1">
    <citation type="submission" date="2017-09" db="EMBL/GenBank/DDBJ databases">
        <title>Depth-based differentiation of microbial function through sediment-hosted aquifers and enrichment of novel symbionts in the deep terrestrial subsurface.</title>
        <authorList>
            <person name="Probst A.J."/>
            <person name="Ladd B."/>
            <person name="Jarett J.K."/>
            <person name="Geller-Mcgrath D.E."/>
            <person name="Sieber C.M.K."/>
            <person name="Emerson J.B."/>
            <person name="Anantharaman K."/>
            <person name="Thomas B.C."/>
            <person name="Malmstrom R."/>
            <person name="Stieglmeier M."/>
            <person name="Klingl A."/>
            <person name="Woyke T."/>
            <person name="Ryan C.M."/>
            <person name="Banfield J.F."/>
        </authorList>
    </citation>
    <scope>NUCLEOTIDE SEQUENCE [LARGE SCALE GENOMIC DNA]</scope>
</reference>